<dbReference type="InterPro" id="IPR011333">
    <property type="entry name" value="SKP1/BTB/POZ_sf"/>
</dbReference>
<reference evidence="2 3" key="1">
    <citation type="submission" date="2016-03" db="EMBL/GenBank/DDBJ databases">
        <authorList>
            <person name="Ploux O."/>
        </authorList>
    </citation>
    <scope>NUCLEOTIDE SEQUENCE [LARGE SCALE GENOMIC DNA]</scope>
    <source>
        <strain evidence="2 3">URUG2</strain>
    </source>
</reference>
<sequence>MATITPRKRKAVDFSEPTVTVVVGASQKIFTLHPSFLVTGSKFFRSALSGPWKESLSKKITLPETSIEVFQSYAVYVYTGEIDICAEPLDEASDPEARQTFYQLAELYSLADVTLDDKALRNAVIEAIVNLEEKSGYQPSFAAIKHAYENSSGTTPLCRLLLDNALAGTHPDWLRVVWNELPEEFITSLMYGWAQASCDKAVSYKSSTEVSKCRYHEHDADVPPTKDCVGKEEAVIVQVSLKKKRTPVKRGMRSGS</sequence>
<organism evidence="2 3">
    <name type="scientific">Ramularia collo-cygni</name>
    <dbReference type="NCBI Taxonomy" id="112498"/>
    <lineage>
        <taxon>Eukaryota</taxon>
        <taxon>Fungi</taxon>
        <taxon>Dikarya</taxon>
        <taxon>Ascomycota</taxon>
        <taxon>Pezizomycotina</taxon>
        <taxon>Dothideomycetes</taxon>
        <taxon>Dothideomycetidae</taxon>
        <taxon>Mycosphaerellales</taxon>
        <taxon>Mycosphaerellaceae</taxon>
        <taxon>Ramularia</taxon>
    </lineage>
</organism>
<keyword evidence="3" id="KW-1185">Reference proteome</keyword>
<gene>
    <name evidence="2" type="ORF">RCC_07300</name>
</gene>
<evidence type="ECO:0000259" key="1">
    <source>
        <dbReference type="PROSITE" id="PS50097"/>
    </source>
</evidence>
<dbReference type="EMBL" id="FJUY01000011">
    <property type="protein sequence ID" value="CZT21437.1"/>
    <property type="molecule type" value="Genomic_DNA"/>
</dbReference>
<dbReference type="Pfam" id="PF00651">
    <property type="entry name" value="BTB"/>
    <property type="match status" value="1"/>
</dbReference>
<dbReference type="CDD" id="cd18186">
    <property type="entry name" value="BTB_POZ_ZBTB_KLHL-like"/>
    <property type="match status" value="1"/>
</dbReference>
<dbReference type="InterPro" id="IPR000210">
    <property type="entry name" value="BTB/POZ_dom"/>
</dbReference>
<name>A0A2D3V9J8_9PEZI</name>
<dbReference type="PANTHER" id="PTHR47843">
    <property type="entry name" value="BTB DOMAIN-CONTAINING PROTEIN-RELATED"/>
    <property type="match status" value="1"/>
</dbReference>
<dbReference type="PANTHER" id="PTHR47843:SF2">
    <property type="entry name" value="BTB DOMAIN-CONTAINING PROTEIN"/>
    <property type="match status" value="1"/>
</dbReference>
<evidence type="ECO:0000313" key="2">
    <source>
        <dbReference type="EMBL" id="CZT21437.1"/>
    </source>
</evidence>
<feature type="domain" description="BTB" evidence="1">
    <location>
        <begin position="17"/>
        <end position="86"/>
    </location>
</feature>
<proteinExistence type="predicted"/>
<protein>
    <recommendedName>
        <fullName evidence="1">BTB domain-containing protein</fullName>
    </recommendedName>
</protein>
<dbReference type="PROSITE" id="PS50097">
    <property type="entry name" value="BTB"/>
    <property type="match status" value="1"/>
</dbReference>
<dbReference type="GeneID" id="35602419"/>
<dbReference type="AlphaFoldDB" id="A0A2D3V9J8"/>
<dbReference type="OrthoDB" id="1022638at2759"/>
<dbReference type="STRING" id="112498.A0A2D3V9J8"/>
<dbReference type="Gene3D" id="3.30.710.10">
    <property type="entry name" value="Potassium Channel Kv1.1, Chain A"/>
    <property type="match status" value="1"/>
</dbReference>
<dbReference type="RefSeq" id="XP_023628326.1">
    <property type="nucleotide sequence ID" value="XM_023772558.1"/>
</dbReference>
<dbReference type="Proteomes" id="UP000225277">
    <property type="component" value="Unassembled WGS sequence"/>
</dbReference>
<evidence type="ECO:0000313" key="3">
    <source>
        <dbReference type="Proteomes" id="UP000225277"/>
    </source>
</evidence>
<accession>A0A2D3V9J8</accession>
<dbReference type="SUPFAM" id="SSF54695">
    <property type="entry name" value="POZ domain"/>
    <property type="match status" value="1"/>
</dbReference>